<dbReference type="Proteomes" id="UP000218676">
    <property type="component" value="Chromosome 1"/>
</dbReference>
<feature type="transmembrane region" description="Helical" evidence="1">
    <location>
        <begin position="12"/>
        <end position="28"/>
    </location>
</feature>
<gene>
    <name evidence="2" type="ORF">PDPUS_1_00143</name>
</gene>
<accession>A0AAD1CD11</accession>
<name>A0AAD1CD11_PHODP</name>
<organism evidence="2 3">
    <name type="scientific">Photobacterium damsela subsp. piscicida</name>
    <name type="common">Pasteurella piscicida</name>
    <dbReference type="NCBI Taxonomy" id="38294"/>
    <lineage>
        <taxon>Bacteria</taxon>
        <taxon>Pseudomonadati</taxon>
        <taxon>Pseudomonadota</taxon>
        <taxon>Gammaproteobacteria</taxon>
        <taxon>Vibrionales</taxon>
        <taxon>Vibrionaceae</taxon>
        <taxon>Photobacterium</taxon>
    </lineage>
</organism>
<sequence>MKHQVKVNPQYIFIFVAILSVPSVYRHIQ</sequence>
<evidence type="ECO:0000256" key="1">
    <source>
        <dbReference type="SAM" id="Phobius"/>
    </source>
</evidence>
<keyword evidence="1" id="KW-0812">Transmembrane</keyword>
<evidence type="ECO:0000313" key="2">
    <source>
        <dbReference type="EMBL" id="BAX51518.1"/>
    </source>
</evidence>
<dbReference type="EMBL" id="AP018045">
    <property type="protein sequence ID" value="BAX51518.1"/>
    <property type="molecule type" value="Genomic_DNA"/>
</dbReference>
<keyword evidence="1" id="KW-0472">Membrane</keyword>
<evidence type="ECO:0000313" key="3">
    <source>
        <dbReference type="Proteomes" id="UP000218676"/>
    </source>
</evidence>
<keyword evidence="1" id="KW-1133">Transmembrane helix</keyword>
<reference evidence="3" key="1">
    <citation type="submission" date="2017-05" db="EMBL/GenBank/DDBJ databases">
        <title>Whole genome sequence of fish pathogenic bacteria, Photobacterium damselae subsp. piscicida, strain 91-197, isolated from hybrid striped bass (Morone sp.) in USA.</title>
        <authorList>
            <person name="Teru Y."/>
            <person name="Hikima J."/>
            <person name="Kono T."/>
            <person name="Sakai M."/>
            <person name="Takano T."/>
            <person name="Hawke J.P."/>
            <person name="Takeyama H."/>
            <person name="Aoki T."/>
        </authorList>
    </citation>
    <scope>NUCLEOTIDE SEQUENCE [LARGE SCALE GENOMIC DNA]</scope>
    <source>
        <strain evidence="3">91-197</strain>
    </source>
</reference>
<proteinExistence type="predicted"/>
<dbReference type="AlphaFoldDB" id="A0AAD1CD11"/>
<protein>
    <submittedName>
        <fullName evidence="2">Uncharacterized protein</fullName>
    </submittedName>
</protein>